<evidence type="ECO:0000256" key="3">
    <source>
        <dbReference type="ARBA" id="ARBA00022723"/>
    </source>
</evidence>
<name>A0A7R8YVQ1_HERIL</name>
<dbReference type="Proteomes" id="UP000594454">
    <property type="component" value="Chromosome 3"/>
</dbReference>
<evidence type="ECO:0000256" key="6">
    <source>
        <dbReference type="ARBA" id="ARBA00023049"/>
    </source>
</evidence>
<feature type="compositionally biased region" description="Acidic residues" evidence="7">
    <location>
        <begin position="328"/>
        <end position="338"/>
    </location>
</feature>
<reference evidence="10 11" key="1">
    <citation type="submission" date="2020-11" db="EMBL/GenBank/DDBJ databases">
        <authorList>
            <person name="Wallbank WR R."/>
            <person name="Pardo Diaz C."/>
            <person name="Kozak K."/>
            <person name="Martin S."/>
            <person name="Jiggins C."/>
            <person name="Moest M."/>
            <person name="Warren A I."/>
            <person name="Generalovic N T."/>
            <person name="Byers J.R.P. K."/>
            <person name="Montejo-Kovacevich G."/>
            <person name="Yen C E."/>
        </authorList>
    </citation>
    <scope>NUCLEOTIDE SEQUENCE [LARGE SCALE GENOMIC DNA]</scope>
</reference>
<dbReference type="Pfam" id="PF14464">
    <property type="entry name" value="Prok-JAB"/>
    <property type="match status" value="1"/>
</dbReference>
<feature type="region of interest" description="Disordered" evidence="7">
    <location>
        <begin position="565"/>
        <end position="586"/>
    </location>
</feature>
<dbReference type="InterPro" id="IPR050242">
    <property type="entry name" value="JAMM_MPN+_peptidase_M67A"/>
</dbReference>
<dbReference type="AlphaFoldDB" id="A0A7R8YVQ1"/>
<comment type="subcellular location">
    <subcellularLocation>
        <location evidence="1">Nucleus</location>
    </subcellularLocation>
</comment>
<dbReference type="SUPFAM" id="SSF46689">
    <property type="entry name" value="Homeodomain-like"/>
    <property type="match status" value="1"/>
</dbReference>
<gene>
    <name evidence="10" type="ORF">HERILL_LOCUS8813</name>
</gene>
<feature type="compositionally biased region" description="Polar residues" evidence="7">
    <location>
        <begin position="345"/>
        <end position="355"/>
    </location>
</feature>
<evidence type="ECO:0000256" key="1">
    <source>
        <dbReference type="ARBA" id="ARBA00004123"/>
    </source>
</evidence>
<dbReference type="InterPro" id="IPR037518">
    <property type="entry name" value="MPN"/>
</dbReference>
<dbReference type="InterPro" id="IPR007526">
    <property type="entry name" value="SWIRM"/>
</dbReference>
<feature type="region of interest" description="Disordered" evidence="7">
    <location>
        <begin position="328"/>
        <end position="359"/>
    </location>
</feature>
<dbReference type="PROSITE" id="PS50934">
    <property type="entry name" value="SWIRM"/>
    <property type="match status" value="1"/>
</dbReference>
<evidence type="ECO:0000256" key="2">
    <source>
        <dbReference type="ARBA" id="ARBA00022670"/>
    </source>
</evidence>
<dbReference type="Gene3D" id="1.10.10.10">
    <property type="entry name" value="Winged helix-like DNA-binding domain superfamily/Winged helix DNA-binding domain"/>
    <property type="match status" value="1"/>
</dbReference>
<evidence type="ECO:0000313" key="11">
    <source>
        <dbReference type="Proteomes" id="UP000594454"/>
    </source>
</evidence>
<keyword evidence="11" id="KW-1185">Reference proteome</keyword>
<sequence length="824" mass="93110">MDEEEEIDIVGGSYDNFMSKNDQDISKISSGQLLSCDYTVHPNWLNENAEGGSYWTDSVPKSENLENNVQILHSEEVVIEEPEPVPNIAEVEWTGEIGSHEDLVFEDDIPASIEEVVTNQEEEENTILEASPTTSETDNFDLETAAYETHPPPENIKFIGPTHSRSLLKVKMESPVESKASSSRSLLKTNVKGDGVRPLTKFRQTLSVNSNLLKMVQKSQAARKITFREPSPIAKKVKPPKKAPPKFKETVKMSSRDMQNGKVAPLSKKYKLFAMGAGKSKHKPKKQKRNRLSGDENITISHEMESPKPIVSMSPGVVVKLDKCESDSDVEVDIESDTPTETKETVSSPENSITSPKIEPQVEIPVAKSFEHQTSEDEELPKIPLAQRFPSLSAALIAELQSHDIPTEELRINPNQVSELEKFIHSDFFENRTTKTPEQYLRIRNHILSMWQISKPNYISKTAVRVGLKHGGDVNCISRIHRLLEQIGAINFGLDGKCFDYVRPLETFISMFIQVPRNRTNSNSFPAIQQFKERRQRIRTNTFSTVAEGDGDDADVNYTIVHMDGIMRPNPPPQKDSNTTKQRTNTRHIRSELDLIKCLTFSEDNSPPFTISITLSTLLCLRLHALSSQHEVMGFLGGYQSHSAGKKRIHLTRYKPCRTSAQSGTTCEMCPVSQVEQSASLNSEGYELLGWFHSHPLFPANPSRTDIRTQKEMQLQFSFDNDRPFVGLILSCLNMTLKCIYMMPTNSMENKFDGDNNLPYEIDVNIIKDCASFRVDVNDVMSLLRSNEMKEYEMGELCDKFKMSSESILQQLGYNSESFFDDLF</sequence>
<keyword evidence="6" id="KW-0482">Metalloprotease</keyword>
<protein>
    <recommendedName>
        <fullName evidence="12">Myb-like, SWIRM and MPN domain-containing protein 1</fullName>
    </recommendedName>
</protein>
<feature type="domain" description="MPN" evidence="8">
    <location>
        <begin position="610"/>
        <end position="748"/>
    </location>
</feature>
<feature type="region of interest" description="Disordered" evidence="7">
    <location>
        <begin position="234"/>
        <end position="261"/>
    </location>
</feature>
<feature type="compositionally biased region" description="Basic residues" evidence="7">
    <location>
        <begin position="235"/>
        <end position="245"/>
    </location>
</feature>
<dbReference type="EMBL" id="LR899011">
    <property type="protein sequence ID" value="CAD7086011.1"/>
    <property type="molecule type" value="Genomic_DNA"/>
</dbReference>
<dbReference type="SUPFAM" id="SSF102712">
    <property type="entry name" value="JAB1/MPN domain"/>
    <property type="match status" value="1"/>
</dbReference>
<evidence type="ECO:0000256" key="4">
    <source>
        <dbReference type="ARBA" id="ARBA00022801"/>
    </source>
</evidence>
<dbReference type="GO" id="GO:0005634">
    <property type="term" value="C:nucleus"/>
    <property type="evidence" value="ECO:0007669"/>
    <property type="project" value="UniProtKB-SubCell"/>
</dbReference>
<dbReference type="InterPro" id="IPR036388">
    <property type="entry name" value="WH-like_DNA-bd_sf"/>
</dbReference>
<proteinExistence type="predicted"/>
<evidence type="ECO:0000259" key="8">
    <source>
        <dbReference type="PROSITE" id="PS50249"/>
    </source>
</evidence>
<dbReference type="OrthoDB" id="7464992at2759"/>
<evidence type="ECO:0008006" key="12">
    <source>
        <dbReference type="Google" id="ProtNLM"/>
    </source>
</evidence>
<feature type="compositionally biased region" description="Basic residues" evidence="7">
    <location>
        <begin position="279"/>
        <end position="291"/>
    </location>
</feature>
<feature type="region of interest" description="Disordered" evidence="7">
    <location>
        <begin position="275"/>
        <end position="298"/>
    </location>
</feature>
<dbReference type="GO" id="GO:0006508">
    <property type="term" value="P:proteolysis"/>
    <property type="evidence" value="ECO:0007669"/>
    <property type="project" value="UniProtKB-KW"/>
</dbReference>
<dbReference type="InterPro" id="IPR009057">
    <property type="entry name" value="Homeodomain-like_sf"/>
</dbReference>
<evidence type="ECO:0000256" key="5">
    <source>
        <dbReference type="ARBA" id="ARBA00022833"/>
    </source>
</evidence>
<dbReference type="GO" id="GO:0046872">
    <property type="term" value="F:metal ion binding"/>
    <property type="evidence" value="ECO:0007669"/>
    <property type="project" value="UniProtKB-KW"/>
</dbReference>
<accession>A0A7R8YVQ1</accession>
<dbReference type="PANTHER" id="PTHR10410">
    <property type="entry name" value="EUKARYOTIC TRANSLATION INITIATION FACTOR 3 -RELATED"/>
    <property type="match status" value="1"/>
</dbReference>
<organism evidence="10 11">
    <name type="scientific">Hermetia illucens</name>
    <name type="common">Black soldier fly</name>
    <dbReference type="NCBI Taxonomy" id="343691"/>
    <lineage>
        <taxon>Eukaryota</taxon>
        <taxon>Metazoa</taxon>
        <taxon>Ecdysozoa</taxon>
        <taxon>Arthropoda</taxon>
        <taxon>Hexapoda</taxon>
        <taxon>Insecta</taxon>
        <taxon>Pterygota</taxon>
        <taxon>Neoptera</taxon>
        <taxon>Endopterygota</taxon>
        <taxon>Diptera</taxon>
        <taxon>Brachycera</taxon>
        <taxon>Stratiomyomorpha</taxon>
        <taxon>Stratiomyidae</taxon>
        <taxon>Hermetiinae</taxon>
        <taxon>Hermetia</taxon>
    </lineage>
</organism>
<evidence type="ECO:0000256" key="7">
    <source>
        <dbReference type="SAM" id="MobiDB-lite"/>
    </source>
</evidence>
<keyword evidence="3" id="KW-0479">Metal-binding</keyword>
<keyword evidence="2" id="KW-0645">Protease</keyword>
<dbReference type="Pfam" id="PF04433">
    <property type="entry name" value="SWIRM"/>
    <property type="match status" value="1"/>
</dbReference>
<keyword evidence="5" id="KW-0862">Zinc</keyword>
<dbReference type="InterPro" id="IPR028090">
    <property type="entry name" value="JAB_dom_prok"/>
</dbReference>
<dbReference type="GO" id="GO:0008237">
    <property type="term" value="F:metallopeptidase activity"/>
    <property type="evidence" value="ECO:0007669"/>
    <property type="project" value="UniProtKB-KW"/>
</dbReference>
<feature type="compositionally biased region" description="Basic and acidic residues" evidence="7">
    <location>
        <begin position="246"/>
        <end position="255"/>
    </location>
</feature>
<evidence type="ECO:0000259" key="9">
    <source>
        <dbReference type="PROSITE" id="PS50934"/>
    </source>
</evidence>
<evidence type="ECO:0000313" key="10">
    <source>
        <dbReference type="EMBL" id="CAD7086011.1"/>
    </source>
</evidence>
<dbReference type="PROSITE" id="PS50249">
    <property type="entry name" value="MPN"/>
    <property type="match status" value="1"/>
</dbReference>
<feature type="domain" description="SWIRM" evidence="9">
    <location>
        <begin position="403"/>
        <end position="501"/>
    </location>
</feature>
<dbReference type="Gene3D" id="3.40.140.10">
    <property type="entry name" value="Cytidine Deaminase, domain 2"/>
    <property type="match status" value="1"/>
</dbReference>
<keyword evidence="4" id="KW-0378">Hydrolase</keyword>
<dbReference type="InParanoid" id="A0A7R8YVQ1"/>